<evidence type="ECO:0000313" key="18">
    <source>
        <dbReference type="EMBL" id="CAG6715633.1"/>
    </source>
</evidence>
<keyword evidence="6 12" id="KW-0547">Nucleotide-binding</keyword>
<dbReference type="SMART" id="SM00175">
    <property type="entry name" value="RAB"/>
    <property type="match status" value="1"/>
</dbReference>
<dbReference type="GO" id="GO:0008270">
    <property type="term" value="F:zinc ion binding"/>
    <property type="evidence" value="ECO:0007669"/>
    <property type="project" value="UniProtKB-KW"/>
</dbReference>
<dbReference type="FunFam" id="3.30.40.10:FF:000130">
    <property type="entry name" value="E3 ubiquitin-protein ligase TRIM23"/>
    <property type="match status" value="1"/>
</dbReference>
<dbReference type="GO" id="GO:0061630">
    <property type="term" value="F:ubiquitin protein ligase activity"/>
    <property type="evidence" value="ECO:0007669"/>
    <property type="project" value="UniProtKB-EC"/>
</dbReference>
<dbReference type="InterPro" id="IPR013083">
    <property type="entry name" value="Znf_RING/FYVE/PHD"/>
</dbReference>
<feature type="binding site" evidence="12">
    <location>
        <begin position="413"/>
        <end position="420"/>
    </location>
    <ligand>
        <name>GTP</name>
        <dbReference type="ChEBI" id="CHEBI:37565"/>
    </ligand>
</feature>
<dbReference type="EMBL" id="HBUF01115989">
    <property type="protein sequence ID" value="CAG6641165.1"/>
    <property type="molecule type" value="Transcribed_RNA"/>
</dbReference>
<dbReference type="SUPFAM" id="SSF57850">
    <property type="entry name" value="RING/U-box"/>
    <property type="match status" value="1"/>
</dbReference>
<dbReference type="AlphaFoldDB" id="A0A8D8XZX2"/>
<dbReference type="Gene3D" id="3.30.160.60">
    <property type="entry name" value="Classic Zinc Finger"/>
    <property type="match status" value="1"/>
</dbReference>
<keyword evidence="10 12" id="KW-0342">GTP-binding</keyword>
<evidence type="ECO:0000256" key="2">
    <source>
        <dbReference type="ARBA" id="ARBA00004906"/>
    </source>
</evidence>
<feature type="domain" description="C2H2-type" evidence="17">
    <location>
        <begin position="153"/>
        <end position="180"/>
    </location>
</feature>
<comment type="pathway">
    <text evidence="2">Protein modification; protein ubiquitination.</text>
</comment>
<dbReference type="CDD" id="cd19774">
    <property type="entry name" value="Bbox2_TRIM23_C-IX_rpt2"/>
    <property type="match status" value="1"/>
</dbReference>
<dbReference type="SUPFAM" id="SSF57845">
    <property type="entry name" value="B-box zinc-binding domain"/>
    <property type="match status" value="1"/>
</dbReference>
<feature type="binding site" evidence="12">
    <location>
        <position position="459"/>
    </location>
    <ligand>
        <name>GTP</name>
        <dbReference type="ChEBI" id="CHEBI:37565"/>
    </ligand>
</feature>
<dbReference type="SMART" id="SM00184">
    <property type="entry name" value="RING"/>
    <property type="match status" value="1"/>
</dbReference>
<dbReference type="Gene3D" id="3.30.40.10">
    <property type="entry name" value="Zinc/RING finger domain, C3HC4 (zinc finger)"/>
    <property type="match status" value="1"/>
</dbReference>
<dbReference type="EMBL" id="HBUF01115987">
    <property type="protein sequence ID" value="CAG6641161.1"/>
    <property type="molecule type" value="Transcribed_RNA"/>
</dbReference>
<dbReference type="InterPro" id="IPR006689">
    <property type="entry name" value="Small_GTPase_ARF/SAR"/>
</dbReference>
<dbReference type="PROSITE" id="PS50157">
    <property type="entry name" value="ZINC_FINGER_C2H2_2"/>
    <property type="match status" value="1"/>
</dbReference>
<dbReference type="InterPro" id="IPR017907">
    <property type="entry name" value="Znf_RING_CS"/>
</dbReference>
<dbReference type="Gene3D" id="3.40.50.300">
    <property type="entry name" value="P-loop containing nucleotide triphosphate hydrolases"/>
    <property type="match status" value="1"/>
</dbReference>
<evidence type="ECO:0000256" key="11">
    <source>
        <dbReference type="ARBA" id="ARBA00061142"/>
    </source>
</evidence>
<dbReference type="NCBIfam" id="TIGR00231">
    <property type="entry name" value="small_GTP"/>
    <property type="match status" value="1"/>
</dbReference>
<reference evidence="18" key="1">
    <citation type="submission" date="2021-05" db="EMBL/GenBank/DDBJ databases">
        <authorList>
            <person name="Alioto T."/>
            <person name="Alioto T."/>
            <person name="Gomez Garrido J."/>
        </authorList>
    </citation>
    <scope>NUCLEOTIDE SEQUENCE</scope>
</reference>
<dbReference type="InterPro" id="IPR027417">
    <property type="entry name" value="P-loop_NTPase"/>
</dbReference>
<keyword evidence="4" id="KW-0808">Transferase</keyword>
<evidence type="ECO:0000256" key="8">
    <source>
        <dbReference type="ARBA" id="ARBA00022786"/>
    </source>
</evidence>
<dbReference type="PROSITE" id="PS00518">
    <property type="entry name" value="ZF_RING_1"/>
    <property type="match status" value="1"/>
</dbReference>
<dbReference type="SMART" id="SM00177">
    <property type="entry name" value="ARF"/>
    <property type="match status" value="1"/>
</dbReference>
<dbReference type="GO" id="GO:0003924">
    <property type="term" value="F:GTPase activity"/>
    <property type="evidence" value="ECO:0007669"/>
    <property type="project" value="InterPro"/>
</dbReference>
<dbReference type="EMBL" id="HBUF01115988">
    <property type="protein sequence ID" value="CAG6641163.1"/>
    <property type="molecule type" value="Transcribed_RNA"/>
</dbReference>
<dbReference type="SUPFAM" id="SSF52540">
    <property type="entry name" value="P-loop containing nucleoside triphosphate hydrolases"/>
    <property type="match status" value="1"/>
</dbReference>
<dbReference type="CDD" id="cd19773">
    <property type="entry name" value="Bbox2_TRIM23_C-IX_rpt1"/>
    <property type="match status" value="1"/>
</dbReference>
<dbReference type="FunFam" id="3.40.50.300:FF:000486">
    <property type="entry name" value="E3 ubiquitin-protein ligase TRIM23"/>
    <property type="match status" value="1"/>
</dbReference>
<comment type="catalytic activity">
    <reaction evidence="1">
        <text>S-ubiquitinyl-[E2 ubiquitin-conjugating enzyme]-L-cysteine + [acceptor protein]-L-lysine = [E2 ubiquitin-conjugating enzyme]-L-cysteine + N(6)-ubiquitinyl-[acceptor protein]-L-lysine.</text>
        <dbReference type="EC" id="2.3.2.27"/>
    </reaction>
</comment>
<dbReference type="EMBL" id="HBUF01353395">
    <property type="protein sequence ID" value="CAG6715631.1"/>
    <property type="molecule type" value="Transcribed_RNA"/>
</dbReference>
<evidence type="ECO:0000259" key="17">
    <source>
        <dbReference type="PROSITE" id="PS50157"/>
    </source>
</evidence>
<dbReference type="SMART" id="SM00178">
    <property type="entry name" value="SAR"/>
    <property type="match status" value="1"/>
</dbReference>
<evidence type="ECO:0000256" key="3">
    <source>
        <dbReference type="ARBA" id="ARBA00012483"/>
    </source>
</evidence>
<keyword evidence="13" id="KW-0460">Magnesium</keyword>
<dbReference type="PANTHER" id="PTHR11711">
    <property type="entry name" value="ADP RIBOSYLATION FACTOR-RELATED"/>
    <property type="match status" value="1"/>
</dbReference>
<dbReference type="EC" id="2.3.2.27" evidence="3"/>
<evidence type="ECO:0000256" key="12">
    <source>
        <dbReference type="PIRSR" id="PIRSR606689-1"/>
    </source>
</evidence>
<feature type="binding site" evidence="13">
    <location>
        <position position="437"/>
    </location>
    <ligand>
        <name>Mg(2+)</name>
        <dbReference type="ChEBI" id="CHEBI:18420"/>
    </ligand>
</feature>
<dbReference type="InterPro" id="IPR005225">
    <property type="entry name" value="Small_GTP-bd"/>
</dbReference>
<keyword evidence="7 14" id="KW-0863">Zinc-finger</keyword>
<dbReference type="InterPro" id="IPR001841">
    <property type="entry name" value="Znf_RING"/>
</dbReference>
<evidence type="ECO:0000256" key="6">
    <source>
        <dbReference type="ARBA" id="ARBA00022741"/>
    </source>
</evidence>
<protein>
    <recommendedName>
        <fullName evidence="3">RING-type E3 ubiquitin transferase</fullName>
        <ecNumber evidence="3">2.3.2.27</ecNumber>
    </recommendedName>
</protein>
<sequence>MSNQTRTPGTEDHVVPNKPAVKKLLNQSNKNALECRVCEDIFLIQGDKVPRLLHCGHTVCLACLLRLPIKDDVITCPFDRQPTPVGYSGVWGLKKNFALLELIEKIQTNDEKTTETMPLFSAEVLEKERQLHIKCDEDESHIAVLYCTVCASHLCEQCASDSHATRTLQKHRRIPLSEKPREKPFCSSHPTNIAEFICLEEHCQTTAQYPPLMCFICKDYGRHKTHKHALVEIEAENLRSHVKNAANNVQHLIEQITESVNTVDQVVSKIEGSTSPLESGTGDQARAKVHTYFNHLRETLLVQEAAATSAVDMYVRERLGALVQLHDDMGFWLQEVAKLYLKCEQMTLQDDARVLTSGRELKEAIETIEKYDTLFNELTPEQIHPDPCIPITFTKDNRVHIGPKMEMRVVTLGLDGAGKTSVLFKLKQNEFMAPGGTIGFNVETLEYKNLKFTIWDVGGQPKLRPLWKHYYLNTQAVVFVIDSADKERLPEALAELTKLIAEKELKDAALLLLANKQDIPVCESVESITETFDLYKLCCGRSWHIQACNAQSGEGLHEGLDWLSRQLIAAGVNDMS</sequence>
<evidence type="ECO:0000259" key="15">
    <source>
        <dbReference type="PROSITE" id="PS50089"/>
    </source>
</evidence>
<evidence type="ECO:0000259" key="16">
    <source>
        <dbReference type="PROSITE" id="PS50119"/>
    </source>
</evidence>
<dbReference type="PROSITE" id="PS51417">
    <property type="entry name" value="ARF"/>
    <property type="match status" value="1"/>
</dbReference>
<evidence type="ECO:0000256" key="7">
    <source>
        <dbReference type="ARBA" id="ARBA00022771"/>
    </source>
</evidence>
<name>A0A8D8XZX2_9HEMI</name>
<accession>A0A8D8XZX2</accession>
<dbReference type="GO" id="GO:0051649">
    <property type="term" value="P:establishment of localization in cell"/>
    <property type="evidence" value="ECO:0007669"/>
    <property type="project" value="UniProtKB-ARBA"/>
</dbReference>
<dbReference type="EMBL" id="HBUF01353396">
    <property type="protein sequence ID" value="CAG6715633.1"/>
    <property type="molecule type" value="Transcribed_RNA"/>
</dbReference>
<dbReference type="SMART" id="SM00336">
    <property type="entry name" value="BBOX"/>
    <property type="match status" value="2"/>
</dbReference>
<dbReference type="Pfam" id="PF00025">
    <property type="entry name" value="Arf"/>
    <property type="match status" value="1"/>
</dbReference>
<dbReference type="EMBL" id="HBUF01242248">
    <property type="protein sequence ID" value="CAG6677322.1"/>
    <property type="molecule type" value="Transcribed_RNA"/>
</dbReference>
<evidence type="ECO:0000256" key="14">
    <source>
        <dbReference type="PROSITE-ProRule" id="PRU00024"/>
    </source>
</evidence>
<feature type="binding site" evidence="12">
    <location>
        <begin position="515"/>
        <end position="518"/>
    </location>
    <ligand>
        <name>GTP</name>
        <dbReference type="ChEBI" id="CHEBI:37565"/>
    </ligand>
</feature>
<feature type="binding site" evidence="13">
    <location>
        <position position="420"/>
    </location>
    <ligand>
        <name>Mg(2+)</name>
        <dbReference type="ChEBI" id="CHEBI:18420"/>
    </ligand>
</feature>
<evidence type="ECO:0000256" key="4">
    <source>
        <dbReference type="ARBA" id="ARBA00022679"/>
    </source>
</evidence>
<dbReference type="EMBL" id="HBUF01242247">
    <property type="protein sequence ID" value="CAG6677320.1"/>
    <property type="molecule type" value="Transcribed_RNA"/>
</dbReference>
<evidence type="ECO:0000256" key="5">
    <source>
        <dbReference type="ARBA" id="ARBA00022723"/>
    </source>
</evidence>
<evidence type="ECO:0000256" key="9">
    <source>
        <dbReference type="ARBA" id="ARBA00022833"/>
    </source>
</evidence>
<dbReference type="PRINTS" id="PR00328">
    <property type="entry name" value="SAR1GTPBP"/>
</dbReference>
<keyword evidence="9" id="KW-0862">Zinc</keyword>
<dbReference type="InterPro" id="IPR013087">
    <property type="entry name" value="Znf_C2H2_type"/>
</dbReference>
<dbReference type="InterPro" id="IPR000315">
    <property type="entry name" value="Znf_B-box"/>
</dbReference>
<dbReference type="PROSITE" id="PS50089">
    <property type="entry name" value="ZF_RING_2"/>
    <property type="match status" value="1"/>
</dbReference>
<proteinExistence type="inferred from homology"/>
<evidence type="ECO:0000256" key="1">
    <source>
        <dbReference type="ARBA" id="ARBA00000900"/>
    </source>
</evidence>
<feature type="domain" description="RING-type" evidence="15">
    <location>
        <begin position="35"/>
        <end position="80"/>
    </location>
</feature>
<dbReference type="InterPro" id="IPR024156">
    <property type="entry name" value="Small_GTPase_ARF"/>
</dbReference>
<feature type="domain" description="B box-type" evidence="16">
    <location>
        <begin position="130"/>
        <end position="176"/>
    </location>
</feature>
<comment type="similarity">
    <text evidence="11">In the C-terminal section; belongs to the small GTPase superfamily. Arf family.</text>
</comment>
<organism evidence="18">
    <name type="scientific">Cacopsylla melanoneura</name>
    <dbReference type="NCBI Taxonomy" id="428564"/>
    <lineage>
        <taxon>Eukaryota</taxon>
        <taxon>Metazoa</taxon>
        <taxon>Ecdysozoa</taxon>
        <taxon>Arthropoda</taxon>
        <taxon>Hexapoda</taxon>
        <taxon>Insecta</taxon>
        <taxon>Pterygota</taxon>
        <taxon>Neoptera</taxon>
        <taxon>Paraneoptera</taxon>
        <taxon>Hemiptera</taxon>
        <taxon>Sternorrhyncha</taxon>
        <taxon>Psylloidea</taxon>
        <taxon>Psyllidae</taxon>
        <taxon>Psyllinae</taxon>
        <taxon>Cacopsylla</taxon>
    </lineage>
</organism>
<keyword evidence="5 13" id="KW-0479">Metal-binding</keyword>
<dbReference type="GO" id="GO:0016192">
    <property type="term" value="P:vesicle-mediated transport"/>
    <property type="evidence" value="ECO:0007669"/>
    <property type="project" value="UniProtKB-ARBA"/>
</dbReference>
<dbReference type="GO" id="GO:0005525">
    <property type="term" value="F:GTP binding"/>
    <property type="evidence" value="ECO:0007669"/>
    <property type="project" value="UniProtKB-KW"/>
</dbReference>
<dbReference type="PROSITE" id="PS50119">
    <property type="entry name" value="ZF_BBOX"/>
    <property type="match status" value="1"/>
</dbReference>
<keyword evidence="8" id="KW-0833">Ubl conjugation pathway</keyword>
<evidence type="ECO:0000256" key="10">
    <source>
        <dbReference type="ARBA" id="ARBA00023134"/>
    </source>
</evidence>
<evidence type="ECO:0000256" key="13">
    <source>
        <dbReference type="PIRSR" id="PIRSR606689-2"/>
    </source>
</evidence>